<dbReference type="InterPro" id="IPR012302">
    <property type="entry name" value="Malic_NAD-bd"/>
</dbReference>
<keyword evidence="6 10" id="KW-0479">Metal-binding</keyword>
<evidence type="ECO:0000256" key="9">
    <source>
        <dbReference type="PIRSR" id="PIRSR036684-1"/>
    </source>
</evidence>
<dbReference type="AlphaFoldDB" id="A0AAE3TCE5"/>
<dbReference type="Pfam" id="PF01515">
    <property type="entry name" value="PTA_PTB"/>
    <property type="match status" value="1"/>
</dbReference>
<feature type="binding site" evidence="11">
    <location>
        <position position="285"/>
    </location>
    <ligand>
        <name>a divalent metal cation</name>
        <dbReference type="ChEBI" id="CHEBI:60240"/>
    </ligand>
</feature>
<dbReference type="InterPro" id="IPR042112">
    <property type="entry name" value="P_AcTrfase_dom2"/>
</dbReference>
<dbReference type="SMART" id="SM00919">
    <property type="entry name" value="Malic_M"/>
    <property type="match status" value="1"/>
</dbReference>
<dbReference type="InterPro" id="IPR045213">
    <property type="entry name" value="Malic_NAD-bd_bact_type"/>
</dbReference>
<dbReference type="InterPro" id="IPR046346">
    <property type="entry name" value="Aminoacid_DH-like_N_sf"/>
</dbReference>
<dbReference type="InterPro" id="IPR051674">
    <property type="entry name" value="Malate_Decarboxylase"/>
</dbReference>
<dbReference type="Gene3D" id="3.40.50.720">
    <property type="entry name" value="NAD(P)-binding Rossmann-like Domain"/>
    <property type="match status" value="1"/>
</dbReference>
<sequence length="748" mass="82544">MAASKEEALKYHSEGRKGKIEVIASKPCYTARDLSLAYTPGVAEPCREIEKNDDEVYNYTAKGNLVAVVSNGTAVLGLGDIGPHAGKPVMEGKGVLFKRFADIDVFDIELKTKDPKEIIRAVQLLEPTFGGINLEDIKAPECFEIEEELIKTMNIPVFHDDQHGTAIISCAALINATEVAGKKLKDLKIVVSGAGAAAISCCNHYVAAGCSLENIAMFDTKGHINKKRTDLNKYKQKFAQDIVYKDLADAMKGADVFIGLSKGNIVNQEMVKRMAKNPIVFAMANPDPEITYDEGIAARTDIIMATGRSDYPNQVNNVLGFPFIFRGALDVRASKINQEMKMAATLALAQLAKEKVPEIVINAYGGKEFSFGPEYIIPKPFDPRVLWYVAPAVAKAAMETGVARKPITNWKAYKEELQDRLGFSTEVTRVMVHKAQQNPKKIVYPEGEEEKIIRAAQSVYEDKIALPILLGNKKVIENKIKEIGYDLKHFEIIDPEHSDKSVIYSNKFYEKRHRKGITLHEAHLLMKQPNYFASMMVEMNDADALVGGLTYHYPQTIRPALQCIGVKEGLKVVSGMYIVIIKRKIFFFADTTVNIDPTAEELAEIAITTADAARAFDVEPKVAMLSFSNFGSASYPQSQKVAKATQLVKNLRPDIMIDGEMQADTAVVPEKLEKEFPFSTLKGTANVLIFPDLDSGNIAYKLFQRLTDATVIGPIINGMKKPVHVIQRGDTVQDIINISAIAVVDASK</sequence>
<dbReference type="InterPro" id="IPR036291">
    <property type="entry name" value="NAD(P)-bd_dom_sf"/>
</dbReference>
<proteinExistence type="inferred from homology"/>
<comment type="similarity">
    <text evidence="4">In the C-terminal section; belongs to the phosphate acetyltransferase and butyryltransferase family.</text>
</comment>
<dbReference type="SMART" id="SM01274">
    <property type="entry name" value="malic"/>
    <property type="match status" value="1"/>
</dbReference>
<dbReference type="PANTHER" id="PTHR43237:SF4">
    <property type="entry name" value="NADP-DEPENDENT MALIC ENZYME"/>
    <property type="match status" value="1"/>
</dbReference>
<dbReference type="GO" id="GO:0006108">
    <property type="term" value="P:malate metabolic process"/>
    <property type="evidence" value="ECO:0007669"/>
    <property type="project" value="InterPro"/>
</dbReference>
<keyword evidence="14" id="KW-0808">Transferase</keyword>
<dbReference type="FunFam" id="3.40.50.10380:FF:000003">
    <property type="entry name" value="NADP-dependent malic enzyme"/>
    <property type="match status" value="1"/>
</dbReference>
<keyword evidence="15" id="KW-1185">Reference proteome</keyword>
<dbReference type="GO" id="GO:0008959">
    <property type="term" value="F:phosphate acetyltransferase activity"/>
    <property type="evidence" value="ECO:0007669"/>
    <property type="project" value="UniProtKB-EC"/>
</dbReference>
<evidence type="ECO:0000313" key="14">
    <source>
        <dbReference type="EMBL" id="MDF1612343.1"/>
    </source>
</evidence>
<dbReference type="GO" id="GO:0051287">
    <property type="term" value="F:NAD binding"/>
    <property type="evidence" value="ECO:0007669"/>
    <property type="project" value="InterPro"/>
</dbReference>
<feature type="binding site" evidence="10">
    <location>
        <position position="136"/>
    </location>
    <ligand>
        <name>a divalent metal cation</name>
        <dbReference type="ChEBI" id="CHEBI:60240"/>
    </ligand>
</feature>
<comment type="cofactor">
    <cofactor evidence="2">
        <name>Mg(2+)</name>
        <dbReference type="ChEBI" id="CHEBI:18420"/>
    </cofactor>
</comment>
<dbReference type="EC" id="2.3.1.8" evidence="5"/>
<evidence type="ECO:0000259" key="12">
    <source>
        <dbReference type="SMART" id="SM00919"/>
    </source>
</evidence>
<reference evidence="14" key="1">
    <citation type="submission" date="2023-03" db="EMBL/GenBank/DDBJ databases">
        <title>Stygiobacter electus gen. nov., sp. nov., facultatively anaerobic thermotolerant bacterium of the class Ignavibacteria from a well of Yessentuki mineral water deposit.</title>
        <authorList>
            <person name="Podosokorskaya O.A."/>
            <person name="Elcheninov A.G."/>
            <person name="Petrova N.F."/>
            <person name="Zavarzina D.G."/>
            <person name="Kublanov I.V."/>
            <person name="Merkel A.Y."/>
        </authorList>
    </citation>
    <scope>NUCLEOTIDE SEQUENCE</scope>
    <source>
        <strain evidence="14">09-Me</strain>
    </source>
</reference>
<evidence type="ECO:0000256" key="11">
    <source>
        <dbReference type="PIRSR" id="PIRSR036684-3"/>
    </source>
</evidence>
<dbReference type="Proteomes" id="UP001221302">
    <property type="component" value="Unassembled WGS sequence"/>
</dbReference>
<feature type="binding site" evidence="10">
    <location>
        <position position="135"/>
    </location>
    <ligand>
        <name>a divalent metal cation</name>
        <dbReference type="ChEBI" id="CHEBI:60240"/>
    </ligand>
</feature>
<dbReference type="CDD" id="cd05311">
    <property type="entry name" value="NAD_bind_2_malic_enz"/>
    <property type="match status" value="1"/>
</dbReference>
<feature type="active site" description="Proton acceptor" evidence="9">
    <location>
        <position position="93"/>
    </location>
</feature>
<evidence type="ECO:0000256" key="10">
    <source>
        <dbReference type="PIRSR" id="PIRSR036684-2"/>
    </source>
</evidence>
<dbReference type="EMBL" id="JARGDL010000012">
    <property type="protein sequence ID" value="MDF1612343.1"/>
    <property type="molecule type" value="Genomic_DNA"/>
</dbReference>
<dbReference type="GO" id="GO:0016616">
    <property type="term" value="F:oxidoreductase activity, acting on the CH-OH group of donors, NAD or NADP as acceptor"/>
    <property type="evidence" value="ECO:0007669"/>
    <property type="project" value="InterPro"/>
</dbReference>
<dbReference type="InterPro" id="IPR004614">
    <property type="entry name" value="P_AcTrfase"/>
</dbReference>
<feature type="binding site" evidence="11">
    <location>
        <begin position="75"/>
        <end position="82"/>
    </location>
    <ligand>
        <name>NADP(+)</name>
        <dbReference type="ChEBI" id="CHEBI:58349"/>
    </ligand>
</feature>
<protein>
    <recommendedName>
        <fullName evidence="5">phosphate acetyltransferase</fullName>
        <ecNumber evidence="5">2.3.1.8</ecNumber>
    </recommendedName>
</protein>
<feature type="domain" description="Malic enzyme NAD-binding" evidence="12">
    <location>
        <begin position="162"/>
        <end position="398"/>
    </location>
</feature>
<keyword evidence="7" id="KW-0560">Oxidoreductase</keyword>
<keyword evidence="8" id="KW-0511">Multifunctional enzyme</keyword>
<comment type="similarity">
    <text evidence="3">In the N-terminal section; belongs to the malic enzymes family.</text>
</comment>
<dbReference type="Gene3D" id="3.40.50.10380">
    <property type="entry name" value="Malic enzyme, N-terminal domain"/>
    <property type="match status" value="1"/>
</dbReference>
<dbReference type="Pfam" id="PF00390">
    <property type="entry name" value="malic"/>
    <property type="match status" value="1"/>
</dbReference>
<evidence type="ECO:0000256" key="4">
    <source>
        <dbReference type="ARBA" id="ARBA00008756"/>
    </source>
</evidence>
<evidence type="ECO:0000313" key="15">
    <source>
        <dbReference type="Proteomes" id="UP001221302"/>
    </source>
</evidence>
<keyword evidence="11" id="KW-0521">NADP</keyword>
<dbReference type="FunFam" id="3.40.50.720:FF:000095">
    <property type="entry name" value="NADP-dependent malic enzyme"/>
    <property type="match status" value="1"/>
</dbReference>
<evidence type="ECO:0000256" key="6">
    <source>
        <dbReference type="ARBA" id="ARBA00022723"/>
    </source>
</evidence>
<dbReference type="InterPro" id="IPR012188">
    <property type="entry name" value="ME_PTA"/>
</dbReference>
<dbReference type="InterPro" id="IPR037062">
    <property type="entry name" value="Malic_N_dom_sf"/>
</dbReference>
<evidence type="ECO:0000256" key="1">
    <source>
        <dbReference type="ARBA" id="ARBA00001936"/>
    </source>
</evidence>
<dbReference type="SUPFAM" id="SSF51735">
    <property type="entry name" value="NAD(P)-binding Rossmann-fold domains"/>
    <property type="match status" value="1"/>
</dbReference>
<comment type="caution">
    <text evidence="14">The sequence shown here is derived from an EMBL/GenBank/DDBJ whole genome shotgun (WGS) entry which is preliminary data.</text>
</comment>
<dbReference type="SUPFAM" id="SSF53659">
    <property type="entry name" value="Isocitrate/Isopropylmalate dehydrogenase-like"/>
    <property type="match status" value="1"/>
</dbReference>
<dbReference type="PANTHER" id="PTHR43237">
    <property type="entry name" value="NADP-DEPENDENT MALIC ENZYME"/>
    <property type="match status" value="1"/>
</dbReference>
<evidence type="ECO:0000259" key="13">
    <source>
        <dbReference type="SMART" id="SM01274"/>
    </source>
</evidence>
<dbReference type="NCBIfam" id="NF007233">
    <property type="entry name" value="PRK09653.1"/>
    <property type="match status" value="1"/>
</dbReference>
<keyword evidence="14" id="KW-0012">Acyltransferase</keyword>
<accession>A0AAE3TCE5</accession>
<evidence type="ECO:0000256" key="3">
    <source>
        <dbReference type="ARBA" id="ARBA00007686"/>
    </source>
</evidence>
<dbReference type="InterPro" id="IPR012301">
    <property type="entry name" value="Malic_N_dom"/>
</dbReference>
<evidence type="ECO:0000256" key="8">
    <source>
        <dbReference type="ARBA" id="ARBA00023268"/>
    </source>
</evidence>
<comment type="cofactor">
    <cofactor evidence="1">
        <name>Mn(2+)</name>
        <dbReference type="ChEBI" id="CHEBI:29035"/>
    </cofactor>
</comment>
<evidence type="ECO:0000256" key="7">
    <source>
        <dbReference type="ARBA" id="ARBA00023002"/>
    </source>
</evidence>
<dbReference type="GO" id="GO:0046872">
    <property type="term" value="F:metal ion binding"/>
    <property type="evidence" value="ECO:0007669"/>
    <property type="project" value="UniProtKB-KW"/>
</dbReference>
<evidence type="ECO:0000256" key="2">
    <source>
        <dbReference type="ARBA" id="ARBA00001946"/>
    </source>
</evidence>
<gene>
    <name evidence="14" type="primary">pta</name>
    <name evidence="14" type="ORF">P0M35_09285</name>
</gene>
<dbReference type="InterPro" id="IPR002505">
    <property type="entry name" value="PTA_PTB"/>
</dbReference>
<feature type="binding site" evidence="11">
    <location>
        <position position="161"/>
    </location>
    <ligand>
        <name>a divalent metal cation</name>
        <dbReference type="ChEBI" id="CHEBI:60240"/>
    </ligand>
</feature>
<dbReference type="NCBIfam" id="TIGR00651">
    <property type="entry name" value="pta"/>
    <property type="match status" value="1"/>
</dbReference>
<dbReference type="Pfam" id="PF03949">
    <property type="entry name" value="Malic_M"/>
    <property type="match status" value="1"/>
</dbReference>
<organism evidence="14 15">
    <name type="scientific">Stygiobacter electus</name>
    <dbReference type="NCBI Taxonomy" id="3032292"/>
    <lineage>
        <taxon>Bacteria</taxon>
        <taxon>Pseudomonadati</taxon>
        <taxon>Ignavibacteriota</taxon>
        <taxon>Ignavibacteria</taxon>
        <taxon>Ignavibacteriales</taxon>
        <taxon>Melioribacteraceae</taxon>
        <taxon>Stygiobacter</taxon>
    </lineage>
</organism>
<evidence type="ECO:0000256" key="5">
    <source>
        <dbReference type="ARBA" id="ARBA00012707"/>
    </source>
</evidence>
<feature type="domain" description="Malic enzyme N-terminal" evidence="13">
    <location>
        <begin position="17"/>
        <end position="150"/>
    </location>
</feature>
<dbReference type="SUPFAM" id="SSF53223">
    <property type="entry name" value="Aminoacid dehydrogenase-like, N-terminal domain"/>
    <property type="match status" value="1"/>
</dbReference>
<dbReference type="InterPro" id="IPR042113">
    <property type="entry name" value="P_AcTrfase_dom1"/>
</dbReference>
<dbReference type="GO" id="GO:0004470">
    <property type="term" value="F:malic enzyme activity"/>
    <property type="evidence" value="ECO:0007669"/>
    <property type="project" value="InterPro"/>
</dbReference>
<name>A0AAE3TCE5_9BACT</name>
<dbReference type="Gene3D" id="3.40.50.10950">
    <property type="match status" value="1"/>
</dbReference>
<dbReference type="Gene3D" id="3.40.50.10750">
    <property type="entry name" value="Isocitrate/Isopropylmalate dehydrogenase-like"/>
    <property type="match status" value="1"/>
</dbReference>
<dbReference type="RefSeq" id="WP_321536113.1">
    <property type="nucleotide sequence ID" value="NZ_JARGDL010000012.1"/>
</dbReference>
<dbReference type="PIRSF" id="PIRSF036684">
    <property type="entry name" value="ME_PTA"/>
    <property type="match status" value="1"/>
</dbReference>